<evidence type="ECO:0000256" key="3">
    <source>
        <dbReference type="SAM" id="MobiDB-lite"/>
    </source>
</evidence>
<dbReference type="Gene3D" id="3.40.50.12780">
    <property type="entry name" value="N-terminal domain of ligase-like"/>
    <property type="match status" value="1"/>
</dbReference>
<name>A0A1H6FHP2_THEAL</name>
<dbReference type="AlphaFoldDB" id="A0A1H6FHP2"/>
<keyword evidence="7" id="KW-1185">Reference proteome</keyword>
<dbReference type="Pfam" id="PF00501">
    <property type="entry name" value="AMP-binding"/>
    <property type="match status" value="1"/>
</dbReference>
<evidence type="ECO:0000259" key="5">
    <source>
        <dbReference type="Pfam" id="PF13193"/>
    </source>
</evidence>
<evidence type="ECO:0000313" key="6">
    <source>
        <dbReference type="EMBL" id="SEH10349.1"/>
    </source>
</evidence>
<dbReference type="InterPro" id="IPR042099">
    <property type="entry name" value="ANL_N_sf"/>
</dbReference>
<accession>A0A1H6FHP2</accession>
<organism evidence="6 7">
    <name type="scientific">Thermoleophilum album</name>
    <dbReference type="NCBI Taxonomy" id="29539"/>
    <lineage>
        <taxon>Bacteria</taxon>
        <taxon>Bacillati</taxon>
        <taxon>Actinomycetota</taxon>
        <taxon>Thermoleophilia</taxon>
        <taxon>Thermoleophilales</taxon>
        <taxon>Thermoleophilaceae</taxon>
        <taxon>Thermoleophilum</taxon>
    </lineage>
</organism>
<evidence type="ECO:0000259" key="4">
    <source>
        <dbReference type="Pfam" id="PF00501"/>
    </source>
</evidence>
<protein>
    <submittedName>
        <fullName evidence="6">Fatty-acyl-CoA synthase</fullName>
    </submittedName>
</protein>
<proteinExistence type="inferred from homology"/>
<dbReference type="GO" id="GO:0031956">
    <property type="term" value="F:medium-chain fatty acid-CoA ligase activity"/>
    <property type="evidence" value="ECO:0007669"/>
    <property type="project" value="TreeGrafter"/>
</dbReference>
<dbReference type="CDD" id="cd04433">
    <property type="entry name" value="AFD_class_I"/>
    <property type="match status" value="1"/>
</dbReference>
<reference evidence="7" key="1">
    <citation type="submission" date="2016-10" db="EMBL/GenBank/DDBJ databases">
        <authorList>
            <person name="Varghese N."/>
            <person name="Submissions S."/>
        </authorList>
    </citation>
    <scope>NUCLEOTIDE SEQUENCE [LARGE SCALE GENOMIC DNA]</scope>
    <source>
        <strain evidence="7">ATCC 35263</strain>
    </source>
</reference>
<dbReference type="STRING" id="29539.SAMN02745716_0198"/>
<dbReference type="GO" id="GO:0006631">
    <property type="term" value="P:fatty acid metabolic process"/>
    <property type="evidence" value="ECO:0007669"/>
    <property type="project" value="TreeGrafter"/>
</dbReference>
<gene>
    <name evidence="6" type="ORF">SAMN02745716_0198</name>
</gene>
<dbReference type="PANTHER" id="PTHR43201:SF5">
    <property type="entry name" value="MEDIUM-CHAIN ACYL-COA LIGASE ACSF2, MITOCHONDRIAL"/>
    <property type="match status" value="1"/>
</dbReference>
<dbReference type="SUPFAM" id="SSF56801">
    <property type="entry name" value="Acetyl-CoA synthetase-like"/>
    <property type="match status" value="1"/>
</dbReference>
<evidence type="ECO:0000256" key="1">
    <source>
        <dbReference type="ARBA" id="ARBA00006432"/>
    </source>
</evidence>
<evidence type="ECO:0000313" key="7">
    <source>
        <dbReference type="Proteomes" id="UP000222056"/>
    </source>
</evidence>
<feature type="domain" description="AMP-binding enzyme C-terminal" evidence="5">
    <location>
        <begin position="457"/>
        <end position="532"/>
    </location>
</feature>
<dbReference type="EMBL" id="FNWJ01000001">
    <property type="protein sequence ID" value="SEH10349.1"/>
    <property type="molecule type" value="Genomic_DNA"/>
</dbReference>
<keyword evidence="2" id="KW-0436">Ligase</keyword>
<dbReference type="Pfam" id="PF13193">
    <property type="entry name" value="AMP-binding_C"/>
    <property type="match status" value="1"/>
</dbReference>
<feature type="domain" description="AMP-dependent synthetase/ligase" evidence="4">
    <location>
        <begin position="58"/>
        <end position="409"/>
    </location>
</feature>
<dbReference type="PANTHER" id="PTHR43201">
    <property type="entry name" value="ACYL-COA SYNTHETASE"/>
    <property type="match status" value="1"/>
</dbReference>
<dbReference type="RefSeq" id="WP_218138165.1">
    <property type="nucleotide sequence ID" value="NZ_FNWJ01000001.1"/>
</dbReference>
<dbReference type="InterPro" id="IPR045851">
    <property type="entry name" value="AMP-bd_C_sf"/>
</dbReference>
<dbReference type="Gene3D" id="3.30.300.30">
    <property type="match status" value="1"/>
</dbReference>
<feature type="region of interest" description="Disordered" evidence="3">
    <location>
        <begin position="189"/>
        <end position="224"/>
    </location>
</feature>
<dbReference type="InterPro" id="IPR000873">
    <property type="entry name" value="AMP-dep_synth/lig_dom"/>
</dbReference>
<dbReference type="FunFam" id="3.30.300.30:FF:000008">
    <property type="entry name" value="2,3-dihydroxybenzoate-AMP ligase"/>
    <property type="match status" value="1"/>
</dbReference>
<dbReference type="InterPro" id="IPR025110">
    <property type="entry name" value="AMP-bd_C"/>
</dbReference>
<evidence type="ECO:0000256" key="2">
    <source>
        <dbReference type="ARBA" id="ARBA00022598"/>
    </source>
</evidence>
<dbReference type="Proteomes" id="UP000222056">
    <property type="component" value="Unassembled WGS sequence"/>
</dbReference>
<sequence length="558" mass="61523">MTDRLFELADRVAYHLGTLKILAERGVIRPMRPDRALAFARTLARWGPSPGAASIALAARFPDEPQIIDEIGTLTFSEVNRRTNALADALKARGLGPGSQVAIMCRNHRGFMETVFAASKLGADSLFLNTMFAGPQLADVIKRESPDAVVYDEEFAELVRPAARRRKRFVAWHDSLKAPDPTLEELIAEGDQRNPDPPGRTPKVTILTSGTTGTPKGARRPTPDSIDPAVSFLSKIPLKARQRTHIASPLFHSWGLAHFQIGLLIGSTYVLRRRFDPEDCLATVAQHRCYSLAAVPVMLKRILELPVEVRRRYDVSCLKVVAVSGSALPGDLAIRWMDEFGDNLYNLYGSTEVAWATIATPEELRAAPGTAGTPPRGTVVKLFDEEGRPVPPGRTGRIFVGNPMLFEGYTDGNSKQVIDGLMATGDVGRFDSAGRLFVEGRDDEMIVSGGENVFPQEVEDCLARHPAVREAACIGVDDEEWGQRLVAFVALEAGAQVQADELKKWVRENLARYKVPREIYVLDELPRNATGKILKRVLRERYERELQPRSIAAASQVS</sequence>
<comment type="similarity">
    <text evidence="1">Belongs to the ATP-dependent AMP-binding enzyme family.</text>
</comment>